<evidence type="ECO:0000256" key="4">
    <source>
        <dbReference type="ARBA" id="ARBA00023136"/>
    </source>
</evidence>
<evidence type="ECO:0000313" key="7">
    <source>
        <dbReference type="EMBL" id="KAJ7088516.1"/>
    </source>
</evidence>
<feature type="transmembrane region" description="Helical" evidence="5">
    <location>
        <begin position="94"/>
        <end position="112"/>
    </location>
</feature>
<feature type="chain" id="PRO_5042210881" description="Protein-S-isoprenylcysteine O-methyltransferase" evidence="6">
    <location>
        <begin position="20"/>
        <end position="232"/>
    </location>
</feature>
<accession>A0AAD6U3J6</accession>
<keyword evidence="8" id="KW-1185">Reference proteome</keyword>
<gene>
    <name evidence="7" type="ORF">B0H15DRAFT_949699</name>
</gene>
<evidence type="ECO:0000256" key="2">
    <source>
        <dbReference type="ARBA" id="ARBA00022692"/>
    </source>
</evidence>
<protein>
    <recommendedName>
        <fullName evidence="5">Protein-S-isoprenylcysteine O-methyltransferase</fullName>
        <ecNumber evidence="5">2.1.1.100</ecNumber>
    </recommendedName>
</protein>
<name>A0AAD6U3J6_9AGAR</name>
<feature type="signal peptide" evidence="6">
    <location>
        <begin position="1"/>
        <end position="19"/>
    </location>
</feature>
<keyword evidence="5" id="KW-0949">S-adenosyl-L-methionine</keyword>
<dbReference type="PANTHER" id="PTHR12714:SF9">
    <property type="entry name" value="PROTEIN-S-ISOPRENYLCYSTEINE O-METHYLTRANSFERASE"/>
    <property type="match status" value="1"/>
</dbReference>
<keyword evidence="2 5" id="KW-0812">Transmembrane</keyword>
<comment type="similarity">
    <text evidence="5">Belongs to the class VI-like SAM-binding methyltransferase superfamily. Isoprenylcysteine carboxyl methyltransferase family.</text>
</comment>
<dbReference type="Gene3D" id="1.20.120.1630">
    <property type="match status" value="1"/>
</dbReference>
<dbReference type="EMBL" id="JARJCN010000026">
    <property type="protein sequence ID" value="KAJ7088516.1"/>
    <property type="molecule type" value="Genomic_DNA"/>
</dbReference>
<comment type="subcellular location">
    <subcellularLocation>
        <location evidence="5">Endoplasmic reticulum membrane</location>
        <topology evidence="5">Multi-pass membrane protein</topology>
    </subcellularLocation>
    <subcellularLocation>
        <location evidence="1">Membrane</location>
        <topology evidence="1">Multi-pass membrane protein</topology>
    </subcellularLocation>
</comment>
<dbReference type="GO" id="GO:0004671">
    <property type="term" value="F:protein C-terminal S-isoprenylcysteine carboxyl O-methyltransferase activity"/>
    <property type="evidence" value="ECO:0007669"/>
    <property type="project" value="UniProtKB-EC"/>
</dbReference>
<dbReference type="EC" id="2.1.1.100" evidence="5"/>
<evidence type="ECO:0000313" key="8">
    <source>
        <dbReference type="Proteomes" id="UP001222325"/>
    </source>
</evidence>
<evidence type="ECO:0000256" key="6">
    <source>
        <dbReference type="SAM" id="SignalP"/>
    </source>
</evidence>
<keyword evidence="5" id="KW-0808">Transferase</keyword>
<comment type="caution">
    <text evidence="5">Lacks conserved residue(s) required for the propagation of feature annotation.</text>
</comment>
<dbReference type="AlphaFoldDB" id="A0AAD6U3J6"/>
<sequence length="232" mass="24890">MSLVRVVLVLVQAAFNELACTPPNPTPEKGRYHTDTHVLVRIAPLILRIHQLLLRLCTLFEVLVYLAALPQLAALSPSPTLWPAPPPALHPTPLFALGVLFVVLGALLRLACFRALGPLFTFALSISPSHRLVTAGPYAVVRHPAYTGSLAIVAGLAASHLTAGSWIVEALLGGGWQARCVGAGAGAVWWAWTLGIGFSRVRAEDAQMRALFSAEWDAYAARVPCWWIPGVV</sequence>
<evidence type="ECO:0000256" key="5">
    <source>
        <dbReference type="RuleBase" id="RU362022"/>
    </source>
</evidence>
<keyword evidence="3 5" id="KW-1133">Transmembrane helix</keyword>
<reference evidence="7" key="1">
    <citation type="submission" date="2023-03" db="EMBL/GenBank/DDBJ databases">
        <title>Massive genome expansion in bonnet fungi (Mycena s.s.) driven by repeated elements and novel gene families across ecological guilds.</title>
        <authorList>
            <consortium name="Lawrence Berkeley National Laboratory"/>
            <person name="Harder C.B."/>
            <person name="Miyauchi S."/>
            <person name="Viragh M."/>
            <person name="Kuo A."/>
            <person name="Thoen E."/>
            <person name="Andreopoulos B."/>
            <person name="Lu D."/>
            <person name="Skrede I."/>
            <person name="Drula E."/>
            <person name="Henrissat B."/>
            <person name="Morin E."/>
            <person name="Kohler A."/>
            <person name="Barry K."/>
            <person name="LaButti K."/>
            <person name="Morin E."/>
            <person name="Salamov A."/>
            <person name="Lipzen A."/>
            <person name="Mereny Z."/>
            <person name="Hegedus B."/>
            <person name="Baldrian P."/>
            <person name="Stursova M."/>
            <person name="Weitz H."/>
            <person name="Taylor A."/>
            <person name="Grigoriev I.V."/>
            <person name="Nagy L.G."/>
            <person name="Martin F."/>
            <person name="Kauserud H."/>
        </authorList>
    </citation>
    <scope>NUCLEOTIDE SEQUENCE</scope>
    <source>
        <strain evidence="7">CBHHK173m</strain>
    </source>
</reference>
<dbReference type="Proteomes" id="UP001222325">
    <property type="component" value="Unassembled WGS sequence"/>
</dbReference>
<dbReference type="GO" id="GO:0032259">
    <property type="term" value="P:methylation"/>
    <property type="evidence" value="ECO:0007669"/>
    <property type="project" value="UniProtKB-KW"/>
</dbReference>
<comment type="catalytic activity">
    <reaction evidence="5">
        <text>[protein]-C-terminal S-[(2E,6E)-farnesyl]-L-cysteine + S-adenosyl-L-methionine = [protein]-C-terminal S-[(2E,6E)-farnesyl]-L-cysteine methyl ester + S-adenosyl-L-homocysteine</text>
        <dbReference type="Rhea" id="RHEA:21672"/>
        <dbReference type="Rhea" id="RHEA-COMP:12125"/>
        <dbReference type="Rhea" id="RHEA-COMP:12126"/>
        <dbReference type="ChEBI" id="CHEBI:57856"/>
        <dbReference type="ChEBI" id="CHEBI:59789"/>
        <dbReference type="ChEBI" id="CHEBI:90510"/>
        <dbReference type="ChEBI" id="CHEBI:90511"/>
        <dbReference type="EC" id="2.1.1.100"/>
    </reaction>
</comment>
<organism evidence="7 8">
    <name type="scientific">Mycena belliarum</name>
    <dbReference type="NCBI Taxonomy" id="1033014"/>
    <lineage>
        <taxon>Eukaryota</taxon>
        <taxon>Fungi</taxon>
        <taxon>Dikarya</taxon>
        <taxon>Basidiomycota</taxon>
        <taxon>Agaricomycotina</taxon>
        <taxon>Agaricomycetes</taxon>
        <taxon>Agaricomycetidae</taxon>
        <taxon>Agaricales</taxon>
        <taxon>Marasmiineae</taxon>
        <taxon>Mycenaceae</taxon>
        <taxon>Mycena</taxon>
    </lineage>
</organism>
<proteinExistence type="inferred from homology"/>
<evidence type="ECO:0000256" key="3">
    <source>
        <dbReference type="ARBA" id="ARBA00022989"/>
    </source>
</evidence>
<evidence type="ECO:0000256" key="1">
    <source>
        <dbReference type="ARBA" id="ARBA00004141"/>
    </source>
</evidence>
<dbReference type="GO" id="GO:0005789">
    <property type="term" value="C:endoplasmic reticulum membrane"/>
    <property type="evidence" value="ECO:0007669"/>
    <property type="project" value="UniProtKB-SubCell"/>
</dbReference>
<feature type="transmembrane region" description="Helical" evidence="5">
    <location>
        <begin position="52"/>
        <end position="74"/>
    </location>
</feature>
<dbReference type="InterPro" id="IPR007269">
    <property type="entry name" value="ICMT_MeTrfase"/>
</dbReference>
<dbReference type="PANTHER" id="PTHR12714">
    <property type="entry name" value="PROTEIN-S ISOPRENYLCYSTEINE O-METHYLTRANSFERASE"/>
    <property type="match status" value="1"/>
</dbReference>
<keyword evidence="6" id="KW-0732">Signal</keyword>
<keyword evidence="4 5" id="KW-0472">Membrane</keyword>
<keyword evidence="5" id="KW-0489">Methyltransferase</keyword>
<dbReference type="Pfam" id="PF04140">
    <property type="entry name" value="ICMT"/>
    <property type="match status" value="1"/>
</dbReference>
<comment type="caution">
    <text evidence="7">The sequence shown here is derived from an EMBL/GenBank/DDBJ whole genome shotgun (WGS) entry which is preliminary data.</text>
</comment>
<keyword evidence="5" id="KW-0256">Endoplasmic reticulum</keyword>